<evidence type="ECO:0000256" key="2">
    <source>
        <dbReference type="SAM" id="SignalP"/>
    </source>
</evidence>
<keyword evidence="1" id="KW-0472">Membrane</keyword>
<keyword evidence="1" id="KW-1133">Transmembrane helix</keyword>
<dbReference type="AlphaFoldDB" id="A0A286TTX2"/>
<keyword evidence="2" id="KW-0732">Signal</keyword>
<dbReference type="OrthoDB" id="795005at2"/>
<feature type="transmembrane region" description="Helical" evidence="1">
    <location>
        <begin position="299"/>
        <end position="320"/>
    </location>
</feature>
<accession>A0A286TTX2</accession>
<keyword evidence="1" id="KW-0812">Transmembrane</keyword>
<gene>
    <name evidence="3" type="ORF">SCALIN_C02_0005</name>
</gene>
<evidence type="ECO:0000313" key="4">
    <source>
        <dbReference type="Proteomes" id="UP000218542"/>
    </source>
</evidence>
<dbReference type="Proteomes" id="UP000218542">
    <property type="component" value="Unassembled WGS sequence"/>
</dbReference>
<evidence type="ECO:0000256" key="1">
    <source>
        <dbReference type="SAM" id="Phobius"/>
    </source>
</evidence>
<dbReference type="RefSeq" id="WP_096892463.1">
    <property type="nucleotide sequence ID" value="NZ_BAOS01000002.1"/>
</dbReference>
<feature type="transmembrane region" description="Helical" evidence="1">
    <location>
        <begin position="159"/>
        <end position="179"/>
    </location>
</feature>
<dbReference type="EMBL" id="BAOS01000002">
    <property type="protein sequence ID" value="GAX59326.1"/>
    <property type="molecule type" value="Genomic_DNA"/>
</dbReference>
<keyword evidence="4" id="KW-1185">Reference proteome</keyword>
<feature type="chain" id="PRO_5012877371" evidence="2">
    <location>
        <begin position="28"/>
        <end position="348"/>
    </location>
</feature>
<reference evidence="4" key="1">
    <citation type="journal article" date="2017" name="Environ. Microbiol. Rep.">
        <title>Genetic Diversity of Marine Anaerobic Ammonium-Oxidizing Bacteria as Revealed by Genomic and Proteomic Analyses of 'Candidatus Scalindua japonica'.</title>
        <authorList>
            <person name="Oshiki M."/>
            <person name="Mizuto K."/>
            <person name="Kimura Z."/>
            <person name="Kindaichi T."/>
            <person name="Satoh H."/>
            <person name="Okabe S."/>
        </authorList>
    </citation>
    <scope>NUCLEOTIDE SEQUENCE [LARGE SCALE GENOMIC DNA]</scope>
    <source>
        <strain evidence="4">husup-a2</strain>
    </source>
</reference>
<protein>
    <submittedName>
        <fullName evidence="3">Uncharacterized protein</fullName>
    </submittedName>
</protein>
<proteinExistence type="predicted"/>
<feature type="transmembrane region" description="Helical" evidence="1">
    <location>
        <begin position="240"/>
        <end position="258"/>
    </location>
</feature>
<evidence type="ECO:0000313" key="3">
    <source>
        <dbReference type="EMBL" id="GAX59326.1"/>
    </source>
</evidence>
<feature type="transmembrane region" description="Helical" evidence="1">
    <location>
        <begin position="208"/>
        <end position="228"/>
    </location>
</feature>
<comment type="caution">
    <text evidence="3">The sequence shown here is derived from an EMBL/GenBank/DDBJ whole genome shotgun (WGS) entry which is preliminary data.</text>
</comment>
<feature type="signal peptide" evidence="2">
    <location>
        <begin position="1"/>
        <end position="27"/>
    </location>
</feature>
<sequence>MNKKIVQTVLSVFSAFFILTVLNFCSADPEVGDQEKPAETIKIEVKKKAVDTNVYGFGKTIVLEVANLERLVQEAKGNNKEVTIFLDGWPLKDVNITYPAAKTIQFCLYRSNLTLETWKGLLAKEGFYTSDVSISIGLAGDMPEATKVRVKMVLINETWFIICAALIFFILCMLIWLAVSSDILRDAGPQPEQDPDPKAEKIRKTYSLALTQMAFWFMLVIASYFFIWRITGELIPVTNSVLGLIGIGSGTALGAAIIDLGKRNAEKRTGTKENGLPTEGFIFDVLTDVNGISLHRFQIFVWTIVLGIIFCTKVCTDLAMPDFSNTLLALMGISSGTYLGFKFPEIQE</sequence>
<organism evidence="3 4">
    <name type="scientific">Candidatus Scalindua japonica</name>
    <dbReference type="NCBI Taxonomy" id="1284222"/>
    <lineage>
        <taxon>Bacteria</taxon>
        <taxon>Pseudomonadati</taxon>
        <taxon>Planctomycetota</taxon>
        <taxon>Candidatus Brocadiia</taxon>
        <taxon>Candidatus Brocadiales</taxon>
        <taxon>Candidatus Scalinduaceae</taxon>
        <taxon>Candidatus Scalindua</taxon>
    </lineage>
</organism>
<name>A0A286TTX2_9BACT</name>